<dbReference type="FunCoup" id="E4X0R1">
    <property type="interactions" value="624"/>
</dbReference>
<accession>E4X0R1</accession>
<feature type="compositionally biased region" description="Acidic residues" evidence="1">
    <location>
        <begin position="258"/>
        <end position="275"/>
    </location>
</feature>
<organism evidence="4">
    <name type="scientific">Oikopleura dioica</name>
    <name type="common">Tunicate</name>
    <dbReference type="NCBI Taxonomy" id="34765"/>
    <lineage>
        <taxon>Eukaryota</taxon>
        <taxon>Metazoa</taxon>
        <taxon>Chordata</taxon>
        <taxon>Tunicata</taxon>
        <taxon>Appendicularia</taxon>
        <taxon>Copelata</taxon>
        <taxon>Oikopleuridae</taxon>
        <taxon>Oikopleura</taxon>
    </lineage>
</organism>
<dbReference type="GO" id="GO:0006364">
    <property type="term" value="P:rRNA processing"/>
    <property type="evidence" value="ECO:0007669"/>
    <property type="project" value="InterPro"/>
</dbReference>
<feature type="domain" description="DUF3381" evidence="3">
    <location>
        <begin position="12"/>
        <end position="98"/>
    </location>
</feature>
<dbReference type="GO" id="GO:0008168">
    <property type="term" value="F:methyltransferase activity"/>
    <property type="evidence" value="ECO:0007669"/>
    <property type="project" value="InterPro"/>
</dbReference>
<sequence>MKLCALNKKVDMTELKINMQDIKVLNVREIKELLKWRTKLRTALGMEEEEMEEGDSEDEELDSDEEEEKAMETEALDVAKGELKDLRRKKKKKFKGLRRLRDLLSSAVHLDEAEDQEVFKLVTLKKNVIDQDDEEYAQMADENAADELESGDENDLPADFDFKKTLVNLDDGEEADEEDNELIHHLEDKSVKQQKQSAAWFGQSEWFSGLDDDEDLEQANLKAMMKQTDKPEKKTKTKAANANAMDVYEGVSSQAQEAESEEDDYYSDDSDDSDVELAKSLELKELEDRIGVYREKRDDKEFKKKEKEEDRKREQFPLNPKELALATEMVTSKKRKRDLEEMMYDKYSCNDPEGLPEWFTVDEKRHRRRRLPEVDGKLVSWYQEKQKAANARNIKKVAEAKARKKGRELKRMEKVKRQAEGVLAAEDVSSREKQAQIKRIYGKASRENKKEHITYVPIKAGAGKRVPRPAGVKGKFKVVDSRMKTDMRGEKAAERRAGKRPTGGRGLANKKGHRSGRR</sequence>
<feature type="region of interest" description="Disordered" evidence="1">
    <location>
        <begin position="297"/>
        <end position="320"/>
    </location>
</feature>
<feature type="compositionally biased region" description="Acidic residues" evidence="1">
    <location>
        <begin position="46"/>
        <end position="69"/>
    </location>
</feature>
<dbReference type="AlphaFoldDB" id="E4X0R1"/>
<dbReference type="EMBL" id="FN653020">
    <property type="protein sequence ID" value="CBY22945.1"/>
    <property type="molecule type" value="Genomic_DNA"/>
</dbReference>
<feature type="region of interest" description="Disordered" evidence="1">
    <location>
        <begin position="224"/>
        <end position="280"/>
    </location>
</feature>
<dbReference type="Pfam" id="PF07780">
    <property type="entry name" value="Spb1_C"/>
    <property type="match status" value="1"/>
</dbReference>
<dbReference type="GO" id="GO:0005634">
    <property type="term" value="C:nucleus"/>
    <property type="evidence" value="ECO:0007669"/>
    <property type="project" value="InterPro"/>
</dbReference>
<dbReference type="OrthoDB" id="289250at2759"/>
<feature type="compositionally biased region" description="Basic residues" evidence="1">
    <location>
        <begin position="508"/>
        <end position="518"/>
    </location>
</feature>
<feature type="compositionally biased region" description="Basic and acidic residues" evidence="1">
    <location>
        <begin position="297"/>
        <end position="315"/>
    </location>
</feature>
<evidence type="ECO:0000313" key="4">
    <source>
        <dbReference type="EMBL" id="CBY22945.1"/>
    </source>
</evidence>
<evidence type="ECO:0000259" key="3">
    <source>
        <dbReference type="Pfam" id="PF11861"/>
    </source>
</evidence>
<feature type="domain" description="Ribosomal RNA methyltransferase SPB1-like C-terminal" evidence="2">
    <location>
        <begin position="295"/>
        <end position="494"/>
    </location>
</feature>
<proteinExistence type="predicted"/>
<evidence type="ECO:0000256" key="1">
    <source>
        <dbReference type="SAM" id="MobiDB-lite"/>
    </source>
</evidence>
<reference evidence="4" key="1">
    <citation type="journal article" date="2010" name="Science">
        <title>Plasticity of animal genome architecture unmasked by rapid evolution of a pelagic tunicate.</title>
        <authorList>
            <person name="Denoeud F."/>
            <person name="Henriet S."/>
            <person name="Mungpakdee S."/>
            <person name="Aury J.M."/>
            <person name="Da Silva C."/>
            <person name="Brinkmann H."/>
            <person name="Mikhaleva J."/>
            <person name="Olsen L.C."/>
            <person name="Jubin C."/>
            <person name="Canestro C."/>
            <person name="Bouquet J.M."/>
            <person name="Danks G."/>
            <person name="Poulain J."/>
            <person name="Campsteijn C."/>
            <person name="Adamski M."/>
            <person name="Cross I."/>
            <person name="Yadetie F."/>
            <person name="Muffato M."/>
            <person name="Louis A."/>
            <person name="Butcher S."/>
            <person name="Tsagkogeorga G."/>
            <person name="Konrad A."/>
            <person name="Singh S."/>
            <person name="Jensen M.F."/>
            <person name="Cong E.H."/>
            <person name="Eikeseth-Otteraa H."/>
            <person name="Noel B."/>
            <person name="Anthouard V."/>
            <person name="Porcel B.M."/>
            <person name="Kachouri-Lafond R."/>
            <person name="Nishino A."/>
            <person name="Ugolini M."/>
            <person name="Chourrout P."/>
            <person name="Nishida H."/>
            <person name="Aasland R."/>
            <person name="Huzurbazar S."/>
            <person name="Westhof E."/>
            <person name="Delsuc F."/>
            <person name="Lehrach H."/>
            <person name="Reinhardt R."/>
            <person name="Weissenbach J."/>
            <person name="Roy S.W."/>
            <person name="Artiguenave F."/>
            <person name="Postlethwait J.H."/>
            <person name="Manak J.R."/>
            <person name="Thompson E.M."/>
            <person name="Jaillon O."/>
            <person name="Du Pasquier L."/>
            <person name="Boudinot P."/>
            <person name="Liberles D.A."/>
            <person name="Volff J.N."/>
            <person name="Philippe H."/>
            <person name="Lenhard B."/>
            <person name="Roest Crollius H."/>
            <person name="Wincker P."/>
            <person name="Chourrout D."/>
        </authorList>
    </citation>
    <scope>NUCLEOTIDE SEQUENCE [LARGE SCALE GENOMIC DNA]</scope>
</reference>
<feature type="region of interest" description="Disordered" evidence="1">
    <location>
        <begin position="463"/>
        <end position="518"/>
    </location>
</feature>
<feature type="compositionally biased region" description="Basic and acidic residues" evidence="1">
    <location>
        <begin position="477"/>
        <end position="496"/>
    </location>
</feature>
<dbReference type="InterPro" id="IPR012920">
    <property type="entry name" value="rRNA_MeTfrase_SPB1-like_C"/>
</dbReference>
<gene>
    <name evidence="4" type="ORF">GSOID_T00014868001</name>
</gene>
<evidence type="ECO:0008006" key="6">
    <source>
        <dbReference type="Google" id="ProtNLM"/>
    </source>
</evidence>
<dbReference type="Proteomes" id="UP000001307">
    <property type="component" value="Unassembled WGS sequence"/>
</dbReference>
<evidence type="ECO:0000313" key="5">
    <source>
        <dbReference type="Proteomes" id="UP000001307"/>
    </source>
</evidence>
<name>E4X0R1_OIKDI</name>
<evidence type="ECO:0000259" key="2">
    <source>
        <dbReference type="Pfam" id="PF07780"/>
    </source>
</evidence>
<feature type="region of interest" description="Disordered" evidence="1">
    <location>
        <begin position="45"/>
        <end position="77"/>
    </location>
</feature>
<protein>
    <recommendedName>
        <fullName evidence="6">Ribosomal RNA methyltransferase SPB1-like C-terminal domain-containing protein</fullName>
    </recommendedName>
</protein>
<dbReference type="InterPro" id="IPR024576">
    <property type="entry name" value="rRNA_MeTfrase_Spb1_DUF3381"/>
</dbReference>
<keyword evidence="5" id="KW-1185">Reference proteome</keyword>
<dbReference type="InParanoid" id="E4X0R1"/>
<dbReference type="Pfam" id="PF11861">
    <property type="entry name" value="DUF3381"/>
    <property type="match status" value="1"/>
</dbReference>